<dbReference type="EMBL" id="FRDA01000001">
    <property type="protein sequence ID" value="SHM57834.1"/>
    <property type="molecule type" value="Genomic_DNA"/>
</dbReference>
<evidence type="ECO:0000313" key="2">
    <source>
        <dbReference type="Proteomes" id="UP000183983"/>
    </source>
</evidence>
<reference evidence="1 2" key="1">
    <citation type="submission" date="2016-11" db="EMBL/GenBank/DDBJ databases">
        <authorList>
            <person name="Jaros S."/>
            <person name="Januszkiewicz K."/>
            <person name="Wedrychowicz H."/>
        </authorList>
    </citation>
    <scope>NUCLEOTIDE SEQUENCE [LARGE SCALE GENOMIC DNA]</scope>
    <source>
        <strain evidence="1 2">LMG 26898</strain>
    </source>
</reference>
<protein>
    <submittedName>
        <fullName evidence="1">Uncharacterized protein</fullName>
    </submittedName>
</protein>
<dbReference type="AlphaFoldDB" id="A0A1M7JXX5"/>
<sequence>MDTNHRMIAWSSTYALVGGITGRTFTLTFMHGVINEQLAQVRPGHHHDFRHV</sequence>
<organism evidence="1 2">
    <name type="scientific">Pseudomonas asturiensis</name>
    <dbReference type="NCBI Taxonomy" id="1190415"/>
    <lineage>
        <taxon>Bacteria</taxon>
        <taxon>Pseudomonadati</taxon>
        <taxon>Pseudomonadota</taxon>
        <taxon>Gammaproteobacteria</taxon>
        <taxon>Pseudomonadales</taxon>
        <taxon>Pseudomonadaceae</taxon>
        <taxon>Pseudomonas</taxon>
    </lineage>
</organism>
<name>A0A1M7JXX5_9PSED</name>
<gene>
    <name evidence="1" type="ORF">SAMN05216593_101614</name>
</gene>
<proteinExistence type="predicted"/>
<evidence type="ECO:0000313" key="1">
    <source>
        <dbReference type="EMBL" id="SHM57834.1"/>
    </source>
</evidence>
<dbReference type="Proteomes" id="UP000183983">
    <property type="component" value="Unassembled WGS sequence"/>
</dbReference>
<accession>A0A1M7JXX5</accession>